<feature type="domain" description="FecR protein" evidence="2">
    <location>
        <begin position="65"/>
        <end position="176"/>
    </location>
</feature>
<dbReference type="Pfam" id="PF14559">
    <property type="entry name" value="TPR_19"/>
    <property type="match status" value="1"/>
</dbReference>
<dbReference type="SUPFAM" id="SSF48452">
    <property type="entry name" value="TPR-like"/>
    <property type="match status" value="1"/>
</dbReference>
<feature type="repeat" description="TPR" evidence="1">
    <location>
        <begin position="545"/>
        <end position="578"/>
    </location>
</feature>
<dbReference type="SUPFAM" id="SSF81901">
    <property type="entry name" value="HCP-like"/>
    <property type="match status" value="1"/>
</dbReference>
<evidence type="ECO:0000259" key="2">
    <source>
        <dbReference type="Pfam" id="PF04773"/>
    </source>
</evidence>
<dbReference type="InterPro" id="IPR019734">
    <property type="entry name" value="TPR_rpt"/>
</dbReference>
<sequence length="1227" mass="138025">MRWFRGKRLRRTIFIPVAALVGAGLLWAGELAGRLVYIEGQVAVRPAGTDQWQKARLHQDLSGGDTVRTGAYSRAAILCLDESQIRLNQHTVLTLKSVAPSPRLRLGEIAPAAQAGEALSNYQVIQGEIWLRNKKEKFLFELETPTVTATIRGTELNVRVQADGATSVVLLEGEVKLANRYGQVTLTAGEEGLVLPGKAPTKQVLVQPADAVQWSLYYPGYFSYRDLPLQSLEGSGVSGRSALLSQGLTAYDQGRLAEAADLAGQALAQDPRNPQALTLAGWARLQRRQPEEALGFFQRVTQPGAAATVGTALARYQTGDAVGAYLLMKEAVAAMPGNPVVRAMTGYFAMLLGRTAEARQFFRTAAAGSSPVAQLLATCYLAQMDLVQNRQAEARSQAERALNLAPASPLALLTRALVDISAFQLPLAQQRLEKALETDPRFLDAALYLGRIYLGGNYFVKARRLADQALKLAPHDGRVLSLAGFVDVAFRRYEKAKELFVRAIKESPQLGEAHLGLAICQFRFKDMNQGLSEMLTATLLEPRLSAYQSELGKAFYQVRAFDKALATWDYAAQLDPKDPTPHFYKGIALTDLNRPGEAVQSINESIGLNNNRAVFRSRLLLERDQSTRNYNLARAYSQLGLGEWALSRAVTAVKLDPLNATPHLFLSRAFLAANQRVVAANSEELLYRVLSPANQNTFRYILENDYTAMFEMPYARATVQGGLGSWEERKAIHEDFAAAYGGLPGAAFFGRGDYDDDRGFRGKNGFNQTWNAEGIFKGEPMVQGNLTGYVQYNNQQFGDLTALNDYFYKNQTDLRENDRFQVYELSYLHRFTPNLGLLAFYSFHRLDLHRFGNFLDYLSRDENVLIRTNYFGEFRNYFHNLQLQGQLILGNHTILGGYDYLTGPISLSTKLLQHLLFPVDSEMMVLPLGEFYQFTGPIDRTYTLYLLDYWRLTPWMLVELGVFRDVARNASSADSRTINNSLWSPRLGLNIQIGPKHIMRLGLMRYLDTHQILAPLLVPTEVGGLPWVEDVLPGAEVRQAGASWEAQWNKKTFSVLRFAATRASIPRYFPAATAEGTPYNYIGWRTWRRYEASLFANRILTNWLGLRMGVIGKRVFPDQSFKDELNLNDYTEVNWLTGLSFLTRQGWQGGITNRLVHQYVRDRSAELFDIVNLRFGKELARKRGLITVEVQNLFNRHFYYRLEPSYYVYTPDFYPARRIIGKVQLWF</sequence>
<dbReference type="Gene3D" id="2.60.120.1440">
    <property type="match status" value="1"/>
</dbReference>
<dbReference type="Pfam" id="PF13432">
    <property type="entry name" value="TPR_16"/>
    <property type="match status" value="2"/>
</dbReference>
<dbReference type="SMART" id="SM00028">
    <property type="entry name" value="TPR"/>
    <property type="match status" value="7"/>
</dbReference>
<comment type="caution">
    <text evidence="3">The sequence shown here is derived from an EMBL/GenBank/DDBJ whole genome shotgun (WGS) entry which is preliminary data.</text>
</comment>
<dbReference type="SUPFAM" id="SSF56935">
    <property type="entry name" value="Porins"/>
    <property type="match status" value="1"/>
</dbReference>
<dbReference type="AlphaFoldDB" id="A0A7C3ZAT9"/>
<dbReference type="Gene3D" id="1.25.40.10">
    <property type="entry name" value="Tetratricopeptide repeat domain"/>
    <property type="match status" value="4"/>
</dbReference>
<dbReference type="PANTHER" id="PTHR12558:SF33">
    <property type="entry name" value="BLL7664 PROTEIN"/>
    <property type="match status" value="1"/>
</dbReference>
<protein>
    <submittedName>
        <fullName evidence="3">Tetratricopeptide repeat protein</fullName>
    </submittedName>
</protein>
<reference evidence="3" key="1">
    <citation type="journal article" date="2020" name="mSystems">
        <title>Genome- and Community-Level Interaction Insights into Carbon Utilization and Element Cycling Functions of Hydrothermarchaeota in Hydrothermal Sediment.</title>
        <authorList>
            <person name="Zhou Z."/>
            <person name="Liu Y."/>
            <person name="Xu W."/>
            <person name="Pan J."/>
            <person name="Luo Z.H."/>
            <person name="Li M."/>
        </authorList>
    </citation>
    <scope>NUCLEOTIDE SEQUENCE [LARGE SCALE GENOMIC DNA]</scope>
    <source>
        <strain evidence="3">SpSt-897</strain>
    </source>
</reference>
<organism evidence="3">
    <name type="scientific">Desulfobacca acetoxidans</name>
    <dbReference type="NCBI Taxonomy" id="60893"/>
    <lineage>
        <taxon>Bacteria</taxon>
        <taxon>Pseudomonadati</taxon>
        <taxon>Thermodesulfobacteriota</taxon>
        <taxon>Desulfobaccia</taxon>
        <taxon>Desulfobaccales</taxon>
        <taxon>Desulfobaccaceae</taxon>
        <taxon>Desulfobacca</taxon>
    </lineage>
</organism>
<evidence type="ECO:0000313" key="3">
    <source>
        <dbReference type="EMBL" id="HGF34353.1"/>
    </source>
</evidence>
<dbReference type="Pfam" id="PF04773">
    <property type="entry name" value="FecR"/>
    <property type="match status" value="1"/>
</dbReference>
<accession>A0A7C3ZAT9</accession>
<dbReference type="InterPro" id="IPR011990">
    <property type="entry name" value="TPR-like_helical_dom_sf"/>
</dbReference>
<gene>
    <name evidence="3" type="ORF">ENW96_08195</name>
</gene>
<proteinExistence type="predicted"/>
<keyword evidence="1" id="KW-0802">TPR repeat</keyword>
<evidence type="ECO:0000256" key="1">
    <source>
        <dbReference type="PROSITE-ProRule" id="PRU00339"/>
    </source>
</evidence>
<dbReference type="InterPro" id="IPR006860">
    <property type="entry name" value="FecR"/>
</dbReference>
<name>A0A7C3ZAT9_9BACT</name>
<dbReference type="EMBL" id="DTMF01000206">
    <property type="protein sequence ID" value="HGF34353.1"/>
    <property type="molecule type" value="Genomic_DNA"/>
</dbReference>
<dbReference type="PROSITE" id="PS50005">
    <property type="entry name" value="TPR"/>
    <property type="match status" value="1"/>
</dbReference>
<dbReference type="PANTHER" id="PTHR12558">
    <property type="entry name" value="CELL DIVISION CYCLE 16,23,27"/>
    <property type="match status" value="1"/>
</dbReference>